<dbReference type="EMBL" id="KF901074">
    <property type="protein sequence ID" value="AIF17168.1"/>
    <property type="molecule type" value="Genomic_DNA"/>
</dbReference>
<dbReference type="GO" id="GO:0035999">
    <property type="term" value="P:tetrahydrofolate interconversion"/>
    <property type="evidence" value="ECO:0007669"/>
    <property type="project" value="UniProtKB-UniRule"/>
</dbReference>
<dbReference type="Gene3D" id="3.40.50.720">
    <property type="entry name" value="NAD(P)-binding Rossmann-like Domain"/>
    <property type="match status" value="1"/>
</dbReference>
<dbReference type="InterPro" id="IPR020630">
    <property type="entry name" value="THF_DH/CycHdrlase_cat_dom"/>
</dbReference>
<dbReference type="SUPFAM" id="SSF53223">
    <property type="entry name" value="Aminoacid dehydrogenase-like, N-terminal domain"/>
    <property type="match status" value="1"/>
</dbReference>
<evidence type="ECO:0000256" key="7">
    <source>
        <dbReference type="ARBA" id="ARBA00023268"/>
    </source>
</evidence>
<sequence length="292" mass="31584">MDTKILSGKEVSAAVYEALKKRIKALKSQSITPGLAVILVGEDLASHVYVRNKTRKFSDLGLHSKTIKYPADISQNELLSKIYELNNDEQYHGILIQLPLPKHINSDAVLNAVNPKKDIDGFNPYNLGCLTGGKPTFIPCTPKGIMRILKYYQIDLSGKHVVVVGRSNIVGRPISILTSLKQEFSNATTTICHSGTDNIRNFTQQADVVILALGSPEFLKGSDIKNGAVIIDVGINRLDDYTEKGFKLVGDGDEISLLGKASALTPVPGGVGPMTIAMLVENTVEAAEKSLN</sequence>
<evidence type="ECO:0000256" key="8">
    <source>
        <dbReference type="HAMAP-Rule" id="MF_01576"/>
    </source>
</evidence>
<evidence type="ECO:0000256" key="4">
    <source>
        <dbReference type="ARBA" id="ARBA00022801"/>
    </source>
</evidence>
<comment type="catalytic activity">
    <reaction evidence="8">
        <text>(6R)-5,10-methenyltetrahydrofolate + H2O = (6R)-10-formyltetrahydrofolate + H(+)</text>
        <dbReference type="Rhea" id="RHEA:23700"/>
        <dbReference type="ChEBI" id="CHEBI:15377"/>
        <dbReference type="ChEBI" id="CHEBI:15378"/>
        <dbReference type="ChEBI" id="CHEBI:57455"/>
        <dbReference type="ChEBI" id="CHEBI:195366"/>
        <dbReference type="EC" id="3.5.4.9"/>
    </reaction>
</comment>
<keyword evidence="8" id="KW-0658">Purine biosynthesis</keyword>
<dbReference type="GO" id="GO:0009086">
    <property type="term" value="P:methionine biosynthetic process"/>
    <property type="evidence" value="ECO:0007669"/>
    <property type="project" value="UniProtKB-KW"/>
</dbReference>
<dbReference type="CDD" id="cd01080">
    <property type="entry name" value="NAD_bind_m-THF_DH_Cyclohyd"/>
    <property type="match status" value="1"/>
</dbReference>
<dbReference type="PANTHER" id="PTHR48099">
    <property type="entry name" value="C-1-TETRAHYDROFOLATE SYNTHASE, CYTOPLASMIC-RELATED"/>
    <property type="match status" value="1"/>
</dbReference>
<keyword evidence="6 8" id="KW-0560">Oxidoreductase</keyword>
<proteinExistence type="inferred from homology"/>
<keyword evidence="8" id="KW-0486">Methionine biosynthesis</keyword>
<gene>
    <name evidence="8 11" type="primary">folD</name>
</gene>
<organism evidence="11">
    <name type="scientific">uncultured marine group II/III euryarchaeote KM3_76_C12</name>
    <dbReference type="NCBI Taxonomy" id="1456506"/>
    <lineage>
        <taxon>Archaea</taxon>
        <taxon>Methanobacteriati</taxon>
        <taxon>Methanobacteriota</taxon>
        <taxon>environmental samples</taxon>
    </lineage>
</organism>
<dbReference type="PANTHER" id="PTHR48099:SF5">
    <property type="entry name" value="C-1-TETRAHYDROFOLATE SYNTHASE, CYTOPLASMIC"/>
    <property type="match status" value="1"/>
</dbReference>
<dbReference type="GO" id="GO:0006164">
    <property type="term" value="P:purine nucleotide biosynthetic process"/>
    <property type="evidence" value="ECO:0007669"/>
    <property type="project" value="UniProtKB-KW"/>
</dbReference>
<keyword evidence="7 8" id="KW-0511">Multifunctional enzyme</keyword>
<comment type="subunit">
    <text evidence="2 8">Homodimer.</text>
</comment>
<dbReference type="GO" id="GO:0004477">
    <property type="term" value="F:methenyltetrahydrofolate cyclohydrolase activity"/>
    <property type="evidence" value="ECO:0007669"/>
    <property type="project" value="UniProtKB-UniRule"/>
</dbReference>
<dbReference type="GO" id="GO:0005829">
    <property type="term" value="C:cytosol"/>
    <property type="evidence" value="ECO:0007669"/>
    <property type="project" value="TreeGrafter"/>
</dbReference>
<dbReference type="GO" id="GO:0000105">
    <property type="term" value="P:L-histidine biosynthetic process"/>
    <property type="evidence" value="ECO:0007669"/>
    <property type="project" value="UniProtKB-KW"/>
</dbReference>
<feature type="domain" description="Tetrahydrofolate dehydrogenase/cyclohydrolase NAD(P)-binding" evidence="10">
    <location>
        <begin position="139"/>
        <end position="290"/>
    </location>
</feature>
<evidence type="ECO:0000259" key="9">
    <source>
        <dbReference type="Pfam" id="PF00763"/>
    </source>
</evidence>
<accession>A0A075HTG3</accession>
<dbReference type="InterPro" id="IPR020867">
    <property type="entry name" value="THF_DH/CycHdrlase_CS"/>
</dbReference>
<comment type="function">
    <text evidence="8">Catalyzes the oxidation of 5,10-methylenetetrahydrofolate to 5,10-methenyltetrahydrofolate and then the hydrolysis of 5,10-methenyltetrahydrofolate to 10-formyltetrahydrofolate.</text>
</comment>
<evidence type="ECO:0000256" key="1">
    <source>
        <dbReference type="ARBA" id="ARBA00004777"/>
    </source>
</evidence>
<name>A0A075HTG3_9EURY</name>
<reference evidence="11" key="1">
    <citation type="journal article" date="2014" name="Genome Biol. Evol.">
        <title>Pangenome evidence for extensive interdomain horizontal transfer affecting lineage core and shell genes in uncultured planktonic thaumarchaeota and euryarchaeota.</title>
        <authorList>
            <person name="Deschamps P."/>
            <person name="Zivanovic Y."/>
            <person name="Moreira D."/>
            <person name="Rodriguez-Valera F."/>
            <person name="Lopez-Garcia P."/>
        </authorList>
    </citation>
    <scope>NUCLEOTIDE SEQUENCE</scope>
</reference>
<comment type="caution">
    <text evidence="8">Lacks conserved residue(s) required for the propagation of feature annotation.</text>
</comment>
<evidence type="ECO:0000256" key="2">
    <source>
        <dbReference type="ARBA" id="ARBA00011738"/>
    </source>
</evidence>
<dbReference type="PRINTS" id="PR00085">
    <property type="entry name" value="THFDHDRGNASE"/>
</dbReference>
<comment type="similarity">
    <text evidence="8">Belongs to the tetrahydrofolate dehydrogenase/cyclohydrolase family.</text>
</comment>
<evidence type="ECO:0000259" key="10">
    <source>
        <dbReference type="Pfam" id="PF02882"/>
    </source>
</evidence>
<feature type="domain" description="Tetrahydrofolate dehydrogenase/cyclohydrolase catalytic" evidence="9">
    <location>
        <begin position="6"/>
        <end position="120"/>
    </location>
</feature>
<dbReference type="EC" id="3.5.4.9" evidence="8"/>
<protein>
    <recommendedName>
        <fullName evidence="8">Bifunctional protein FolD</fullName>
    </recommendedName>
    <domain>
        <recommendedName>
            <fullName evidence="8">Methylenetetrahydrofolate dehydrogenase</fullName>
            <ecNumber evidence="8">1.5.1.5</ecNumber>
        </recommendedName>
    </domain>
    <domain>
        <recommendedName>
            <fullName evidence="8">Methenyltetrahydrofolate cyclohydrolase</fullName>
            <ecNumber evidence="8">3.5.4.9</ecNumber>
        </recommendedName>
    </domain>
</protein>
<evidence type="ECO:0000313" key="11">
    <source>
        <dbReference type="EMBL" id="AIF17168.1"/>
    </source>
</evidence>
<dbReference type="PROSITE" id="PS00767">
    <property type="entry name" value="THF_DHG_CYH_2"/>
    <property type="match status" value="1"/>
</dbReference>
<dbReference type="InterPro" id="IPR000672">
    <property type="entry name" value="THF_DH/CycHdrlase"/>
</dbReference>
<keyword evidence="8" id="KW-0368">Histidine biosynthesis</keyword>
<evidence type="ECO:0000256" key="3">
    <source>
        <dbReference type="ARBA" id="ARBA00022563"/>
    </source>
</evidence>
<dbReference type="Pfam" id="PF00763">
    <property type="entry name" value="THF_DHG_CYH"/>
    <property type="match status" value="1"/>
</dbReference>
<keyword evidence="5 8" id="KW-0521">NADP</keyword>
<dbReference type="GO" id="GO:0004488">
    <property type="term" value="F:methylenetetrahydrofolate dehydrogenase (NADP+) activity"/>
    <property type="evidence" value="ECO:0007669"/>
    <property type="project" value="UniProtKB-UniRule"/>
</dbReference>
<dbReference type="PROSITE" id="PS00766">
    <property type="entry name" value="THF_DHG_CYH_1"/>
    <property type="match status" value="1"/>
</dbReference>
<dbReference type="FunFam" id="3.40.50.720:FF:000006">
    <property type="entry name" value="Bifunctional protein FolD"/>
    <property type="match status" value="1"/>
</dbReference>
<comment type="catalytic activity">
    <reaction evidence="8">
        <text>(6R)-5,10-methylene-5,6,7,8-tetrahydrofolate + NADP(+) = (6R)-5,10-methenyltetrahydrofolate + NADPH</text>
        <dbReference type="Rhea" id="RHEA:22812"/>
        <dbReference type="ChEBI" id="CHEBI:15636"/>
        <dbReference type="ChEBI" id="CHEBI:57455"/>
        <dbReference type="ChEBI" id="CHEBI:57783"/>
        <dbReference type="ChEBI" id="CHEBI:58349"/>
        <dbReference type="EC" id="1.5.1.5"/>
    </reaction>
</comment>
<dbReference type="HAMAP" id="MF_01576">
    <property type="entry name" value="THF_DHG_CYH"/>
    <property type="match status" value="1"/>
</dbReference>
<dbReference type="InterPro" id="IPR046346">
    <property type="entry name" value="Aminoacid_DH-like_N_sf"/>
</dbReference>
<dbReference type="UniPathway" id="UPA00193"/>
<keyword evidence="8" id="KW-0028">Amino-acid biosynthesis</keyword>
<dbReference type="FunFam" id="3.40.50.10860:FF:000005">
    <property type="entry name" value="C-1-tetrahydrofolate synthase, cytoplasmic, putative"/>
    <property type="match status" value="1"/>
</dbReference>
<dbReference type="InterPro" id="IPR020631">
    <property type="entry name" value="THF_DH/CycHdrlase_NAD-bd_dom"/>
</dbReference>
<feature type="binding site" evidence="8">
    <location>
        <begin position="165"/>
        <end position="167"/>
    </location>
    <ligand>
        <name>NADP(+)</name>
        <dbReference type="ChEBI" id="CHEBI:58349"/>
    </ligand>
</feature>
<dbReference type="EC" id="1.5.1.5" evidence="8"/>
<dbReference type="SUPFAM" id="SSF51735">
    <property type="entry name" value="NAD(P)-binding Rossmann-fold domains"/>
    <property type="match status" value="1"/>
</dbReference>
<comment type="pathway">
    <text evidence="1 8">One-carbon metabolism; tetrahydrofolate interconversion.</text>
</comment>
<keyword evidence="3 8" id="KW-0554">One-carbon metabolism</keyword>
<dbReference type="InterPro" id="IPR036291">
    <property type="entry name" value="NAD(P)-bd_dom_sf"/>
</dbReference>
<dbReference type="AlphaFoldDB" id="A0A075HTG3"/>
<feature type="binding site" evidence="8">
    <location>
        <position position="235"/>
    </location>
    <ligand>
        <name>NADP(+)</name>
        <dbReference type="ChEBI" id="CHEBI:58349"/>
    </ligand>
</feature>
<dbReference type="Pfam" id="PF02882">
    <property type="entry name" value="THF_DHG_CYH_C"/>
    <property type="match status" value="1"/>
</dbReference>
<keyword evidence="4 8" id="KW-0378">Hydrolase</keyword>
<evidence type="ECO:0000256" key="5">
    <source>
        <dbReference type="ARBA" id="ARBA00022857"/>
    </source>
</evidence>
<dbReference type="Gene3D" id="3.40.50.10860">
    <property type="entry name" value="Leucine Dehydrogenase, chain A, domain 1"/>
    <property type="match status" value="1"/>
</dbReference>
<evidence type="ECO:0000256" key="6">
    <source>
        <dbReference type="ARBA" id="ARBA00023002"/>
    </source>
</evidence>